<proteinExistence type="predicted"/>
<accession>A0A2Z5R2C5</accession>
<keyword evidence="3" id="KW-1185">Reference proteome</keyword>
<evidence type="ECO:0000313" key="2">
    <source>
        <dbReference type="EMBL" id="BAV88684.1"/>
    </source>
</evidence>
<protein>
    <submittedName>
        <fullName evidence="2">Uncharacterized protein</fullName>
    </submittedName>
</protein>
<dbReference type="KEGG" id="raj:RA11412_2385"/>
<dbReference type="AlphaFoldDB" id="A0A2Z5R2C5"/>
<sequence>MCDLPAGFLRKKNHRTCAPPLTRPTAFTKSPENTGFTEYLTPNTPHNPLL</sequence>
<feature type="region of interest" description="Disordered" evidence="1">
    <location>
        <begin position="15"/>
        <end position="50"/>
    </location>
</feature>
<organism evidence="2 3">
    <name type="scientific">Rothia aeria</name>
    <dbReference type="NCBI Taxonomy" id="172042"/>
    <lineage>
        <taxon>Bacteria</taxon>
        <taxon>Bacillati</taxon>
        <taxon>Actinomycetota</taxon>
        <taxon>Actinomycetes</taxon>
        <taxon>Micrococcales</taxon>
        <taxon>Micrococcaceae</taxon>
        <taxon>Rothia</taxon>
    </lineage>
</organism>
<evidence type="ECO:0000256" key="1">
    <source>
        <dbReference type="SAM" id="MobiDB-lite"/>
    </source>
</evidence>
<name>A0A2Z5R2C5_9MICC</name>
<gene>
    <name evidence="2" type="ORF">RA11412_2385</name>
</gene>
<dbReference type="Proteomes" id="UP000250241">
    <property type="component" value="Chromosome"/>
</dbReference>
<reference evidence="2 3" key="1">
    <citation type="submission" date="2016-10" db="EMBL/GenBank/DDBJ databases">
        <title>Genome sequence of Rothia aeria strain JCM11412.</title>
        <authorList>
            <person name="Nambu T."/>
        </authorList>
    </citation>
    <scope>NUCLEOTIDE SEQUENCE [LARGE SCALE GENOMIC DNA]</scope>
    <source>
        <strain evidence="2 3">JCM 11412</strain>
    </source>
</reference>
<dbReference type="EMBL" id="AP017895">
    <property type="protein sequence ID" value="BAV88684.1"/>
    <property type="molecule type" value="Genomic_DNA"/>
</dbReference>
<feature type="compositionally biased region" description="Polar residues" evidence="1">
    <location>
        <begin position="25"/>
        <end position="50"/>
    </location>
</feature>
<evidence type="ECO:0000313" key="3">
    <source>
        <dbReference type="Proteomes" id="UP000250241"/>
    </source>
</evidence>